<feature type="region of interest" description="Disordered" evidence="6">
    <location>
        <begin position="575"/>
        <end position="613"/>
    </location>
</feature>
<evidence type="ECO:0000256" key="3">
    <source>
        <dbReference type="ARBA" id="ARBA00022833"/>
    </source>
</evidence>
<name>A0A9W8B1Y7_9FUNG</name>
<feature type="compositionally biased region" description="Acidic residues" evidence="6">
    <location>
        <begin position="575"/>
        <end position="584"/>
    </location>
</feature>
<dbReference type="Pfam" id="PF12756">
    <property type="entry name" value="zf-C2H2_2"/>
    <property type="match status" value="2"/>
</dbReference>
<dbReference type="Proteomes" id="UP001151582">
    <property type="component" value="Unassembled WGS sequence"/>
</dbReference>
<keyword evidence="2 5" id="KW-0863">Zinc-finger</keyword>
<dbReference type="PANTHER" id="PTHR13267">
    <property type="entry name" value="ZINC FINGER PROTEIN 277"/>
    <property type="match status" value="1"/>
</dbReference>
<feature type="compositionally biased region" description="Basic residues" evidence="6">
    <location>
        <begin position="167"/>
        <end position="178"/>
    </location>
</feature>
<evidence type="ECO:0000256" key="2">
    <source>
        <dbReference type="ARBA" id="ARBA00022771"/>
    </source>
</evidence>
<protein>
    <recommendedName>
        <fullName evidence="7">C2H2-type domain-containing protein</fullName>
    </recommendedName>
</protein>
<dbReference type="InterPro" id="IPR041661">
    <property type="entry name" value="ZN622/Rei1/Reh1_Znf-C2H2"/>
</dbReference>
<dbReference type="InterPro" id="IPR036236">
    <property type="entry name" value="Znf_C2H2_sf"/>
</dbReference>
<keyword evidence="1" id="KW-0479">Metal-binding</keyword>
<dbReference type="PANTHER" id="PTHR13267:SF3">
    <property type="entry name" value="ZINC FINGER PROTEIN 277"/>
    <property type="match status" value="1"/>
</dbReference>
<dbReference type="PROSITE" id="PS50157">
    <property type="entry name" value="ZINC_FINGER_C2H2_2"/>
    <property type="match status" value="1"/>
</dbReference>
<evidence type="ECO:0000313" key="9">
    <source>
        <dbReference type="Proteomes" id="UP001151582"/>
    </source>
</evidence>
<gene>
    <name evidence="8" type="ORF">H4R34_002882</name>
</gene>
<proteinExistence type="inferred from homology"/>
<dbReference type="InterPro" id="IPR013087">
    <property type="entry name" value="Znf_C2H2_type"/>
</dbReference>
<reference evidence="8" key="1">
    <citation type="submission" date="2022-07" db="EMBL/GenBank/DDBJ databases">
        <title>Phylogenomic reconstructions and comparative analyses of Kickxellomycotina fungi.</title>
        <authorList>
            <person name="Reynolds N.K."/>
            <person name="Stajich J.E."/>
            <person name="Barry K."/>
            <person name="Grigoriev I.V."/>
            <person name="Crous P."/>
            <person name="Smith M.E."/>
        </authorList>
    </citation>
    <scope>NUCLEOTIDE SEQUENCE</scope>
    <source>
        <strain evidence="8">RSA 567</strain>
    </source>
</reference>
<dbReference type="Gene3D" id="3.30.160.60">
    <property type="entry name" value="Classic Zinc Finger"/>
    <property type="match status" value="1"/>
</dbReference>
<keyword evidence="9" id="KW-1185">Reference proteome</keyword>
<organism evidence="8 9">
    <name type="scientific">Dimargaris verticillata</name>
    <dbReference type="NCBI Taxonomy" id="2761393"/>
    <lineage>
        <taxon>Eukaryota</taxon>
        <taxon>Fungi</taxon>
        <taxon>Fungi incertae sedis</taxon>
        <taxon>Zoopagomycota</taxon>
        <taxon>Kickxellomycotina</taxon>
        <taxon>Dimargaritomycetes</taxon>
        <taxon>Dimargaritales</taxon>
        <taxon>Dimargaritaceae</taxon>
        <taxon>Dimargaris</taxon>
    </lineage>
</organism>
<evidence type="ECO:0000256" key="4">
    <source>
        <dbReference type="ARBA" id="ARBA00034119"/>
    </source>
</evidence>
<evidence type="ECO:0000313" key="8">
    <source>
        <dbReference type="EMBL" id="KAJ1979301.1"/>
    </source>
</evidence>
<feature type="compositionally biased region" description="Acidic residues" evidence="6">
    <location>
        <begin position="182"/>
        <end position="194"/>
    </location>
</feature>
<evidence type="ECO:0000259" key="7">
    <source>
        <dbReference type="PROSITE" id="PS50157"/>
    </source>
</evidence>
<dbReference type="OrthoDB" id="7848332at2759"/>
<sequence>MADSGEWRTVAPRGKSRNRKPSSKPTNPAVPNVEDAGPAGGPLSTARAESQPLRDSTRGKRRSFTPGQHRAALGPEAAERARTQPLPQAGHQRGWSTARGFSRGRGHGSRGGAHGTRVVHNSENQPADATTASRFNALAPASSHPPFGRWGKHQGHPPAAGRGGASRGHRERYARGHHSASDGEDSDDDEDDVDIETAFPPVSIMVLCPFADCTDDAPLPLTQPNQLIEHLLAVHGLTFKNVHHMYFSLQKYLDTWAEKINLSGNAMGAIDGVTMADHTEANSSGQPQYTVDPAQCPDDAALRKMLQKEKLDEILATQERERQSDAKQPRKCLFCRHMCENRAVLFRHMFVEHSFNIGLPDNLVNVSEFLAILEDKLTNLKCLYCEKTFTSAAVLRKHMRKKKHFKISSRNRVYDRFYVVNFLEPGKNWENFENEVYESDEDGAGRRDDSWEDWEEAVAEPTMCLFDQVMEESPAAICEHMKQAHGFDLPAIRQAHHLDFYKTVTLINYVRRQASLGICVGCDANVGDLAQLADHMATNGCFAKLPPGSSHPVWADPQYLFPTYEDDPLLIWCDDDDEDADDTTAQEHNPNESSRGQQPQSKPYATTLPTPDQVADRLQQTKLAS</sequence>
<comment type="similarity">
    <text evidence="4">Belongs to the ZNF277 family.</text>
</comment>
<comment type="caution">
    <text evidence="8">The sequence shown here is derived from an EMBL/GenBank/DDBJ whole genome shotgun (WGS) entry which is preliminary data.</text>
</comment>
<dbReference type="AlphaFoldDB" id="A0A9W8B1Y7"/>
<feature type="domain" description="C2H2-type" evidence="7">
    <location>
        <begin position="380"/>
        <end position="404"/>
    </location>
</feature>
<dbReference type="GO" id="GO:0008270">
    <property type="term" value="F:zinc ion binding"/>
    <property type="evidence" value="ECO:0007669"/>
    <property type="project" value="UniProtKB-KW"/>
</dbReference>
<feature type="compositionally biased region" description="Polar residues" evidence="6">
    <location>
        <begin position="119"/>
        <end position="134"/>
    </location>
</feature>
<evidence type="ECO:0000256" key="1">
    <source>
        <dbReference type="ARBA" id="ARBA00022723"/>
    </source>
</evidence>
<dbReference type="SUPFAM" id="SSF57667">
    <property type="entry name" value="beta-beta-alpha zinc fingers"/>
    <property type="match status" value="2"/>
</dbReference>
<accession>A0A9W8B1Y7</accession>
<keyword evidence="3" id="KW-0862">Zinc</keyword>
<feature type="region of interest" description="Disordered" evidence="6">
    <location>
        <begin position="1"/>
        <end position="194"/>
    </location>
</feature>
<dbReference type="SMART" id="SM00355">
    <property type="entry name" value="ZnF_C2H2"/>
    <property type="match status" value="3"/>
</dbReference>
<evidence type="ECO:0000256" key="5">
    <source>
        <dbReference type="PROSITE-ProRule" id="PRU00042"/>
    </source>
</evidence>
<feature type="compositionally biased region" description="Polar residues" evidence="6">
    <location>
        <begin position="586"/>
        <end position="610"/>
    </location>
</feature>
<evidence type="ECO:0000256" key="6">
    <source>
        <dbReference type="SAM" id="MobiDB-lite"/>
    </source>
</evidence>
<dbReference type="PROSITE" id="PS00028">
    <property type="entry name" value="ZINC_FINGER_C2H2_1"/>
    <property type="match status" value="1"/>
</dbReference>
<dbReference type="EMBL" id="JANBQB010000226">
    <property type="protein sequence ID" value="KAJ1979301.1"/>
    <property type="molecule type" value="Genomic_DNA"/>
</dbReference>
<dbReference type="InterPro" id="IPR040048">
    <property type="entry name" value="ZNF277"/>
</dbReference>